<dbReference type="Proteomes" id="UP000236634">
    <property type="component" value="Unassembled WGS sequence"/>
</dbReference>
<name>A0A2K0XPE2_9BACT</name>
<reference evidence="2 3" key="1">
    <citation type="submission" date="2017-03" db="EMBL/GenBank/DDBJ databases">
        <authorList>
            <person name="Afonso C.L."/>
            <person name="Miller P.J."/>
            <person name="Scott M.A."/>
            <person name="Spackman E."/>
            <person name="Goraichik I."/>
            <person name="Dimitrov K.M."/>
            <person name="Suarez D.L."/>
            <person name="Swayne D.E."/>
        </authorList>
    </citation>
    <scope>NUCLEOTIDE SEQUENCE [LARGE SCALE GENOMIC DNA]</scope>
    <source>
        <strain evidence="2 3">DNF00076</strain>
    </source>
</reference>
<dbReference type="RefSeq" id="WP_103002345.1">
    <property type="nucleotide sequence ID" value="NZ_NBAX01000001.1"/>
</dbReference>
<dbReference type="EMBL" id="NBAX01000001">
    <property type="protein sequence ID" value="PNP96391.1"/>
    <property type="molecule type" value="Genomic_DNA"/>
</dbReference>
<dbReference type="InterPro" id="IPR043502">
    <property type="entry name" value="DNA/RNA_pol_sf"/>
</dbReference>
<evidence type="ECO:0008006" key="4">
    <source>
        <dbReference type="Google" id="ProtNLM"/>
    </source>
</evidence>
<evidence type="ECO:0000313" key="3">
    <source>
        <dbReference type="Proteomes" id="UP000236634"/>
    </source>
</evidence>
<proteinExistence type="inferred from homology"/>
<evidence type="ECO:0000313" key="2">
    <source>
        <dbReference type="EMBL" id="PNP96391.1"/>
    </source>
</evidence>
<comment type="similarity">
    <text evidence="1">Belongs to the bacterial reverse transcriptase family.</text>
</comment>
<dbReference type="SUPFAM" id="SSF56672">
    <property type="entry name" value="DNA/RNA polymerases"/>
    <property type="match status" value="1"/>
</dbReference>
<dbReference type="AlphaFoldDB" id="A0A2K0XPE2"/>
<dbReference type="PANTHER" id="PTHR34047">
    <property type="entry name" value="NUCLEAR INTRON MATURASE 1, MITOCHONDRIAL-RELATED"/>
    <property type="match status" value="1"/>
</dbReference>
<evidence type="ECO:0000256" key="1">
    <source>
        <dbReference type="ARBA" id="ARBA00034120"/>
    </source>
</evidence>
<organism evidence="2 3">
    <name type="scientific">Hoylesella timonensis</name>
    <dbReference type="NCBI Taxonomy" id="386414"/>
    <lineage>
        <taxon>Bacteria</taxon>
        <taxon>Pseudomonadati</taxon>
        <taxon>Bacteroidota</taxon>
        <taxon>Bacteroidia</taxon>
        <taxon>Bacteroidales</taxon>
        <taxon>Prevotellaceae</taxon>
        <taxon>Hoylesella</taxon>
    </lineage>
</organism>
<sequence>MGKAHVSYDDAKPFLSESGQHNSWILNFGNGNLNNNNKYNSNYVRPCTASIDFRTFQEGMFEAYENCLVGKRSSPQALEYMPSASVDVCRLAWEAYTFAYKPATSTCFMVTFPKLREVFAANFRDRIIHHWICMRLNPLFEERNIRLGNVSHACRKGFGTTSAIRQVEEGMERVSQNMQRQAWIHKGDIVGFFMHIDKQKMFDMLEKLINEKYGGIDKEHLLYLTKITVFHSPEKDCYIKSPFEMWKKINPDKSLFYNGDGIGEPIGNLTTQLFAGYYMSFLDEFVEKLFDGKNYSYTRSVDDFVIICDDRLFLKQAIREIMQFTHDELKVECHRDKIYFQPVSHGVKFLGQIIKHGRRYTINRTIGRMTDRVNECLHECKSGSITLLRAEHWATVLNSYFGFLVQTNSWRIRKRIMAMLTHDFYRYFYIENSRKVKIKTRYRDENIRLCD</sequence>
<protein>
    <recommendedName>
        <fullName evidence="4">Reverse transcriptase domain-containing protein</fullName>
    </recommendedName>
</protein>
<gene>
    <name evidence="2" type="ORF">BFS16_00465</name>
</gene>
<dbReference type="InterPro" id="IPR051083">
    <property type="entry name" value="GrpII_Intron_Splice-Mob/Def"/>
</dbReference>
<dbReference type="PANTHER" id="PTHR34047:SF8">
    <property type="entry name" value="PROTEIN YKFC"/>
    <property type="match status" value="1"/>
</dbReference>
<comment type="caution">
    <text evidence="2">The sequence shown here is derived from an EMBL/GenBank/DDBJ whole genome shotgun (WGS) entry which is preliminary data.</text>
</comment>
<accession>A0A2K0XPE2</accession>